<dbReference type="SUPFAM" id="SSF53474">
    <property type="entry name" value="alpha/beta-Hydrolases"/>
    <property type="match status" value="2"/>
</dbReference>
<dbReference type="OrthoDB" id="5477453at2"/>
<evidence type="ECO:0000259" key="1">
    <source>
        <dbReference type="Pfam" id="PF12262"/>
    </source>
</evidence>
<sequence length="996" mass="103009">MPNKTLISLAVASSIALTGCFDDGSSSKNADPDYKISSERYSGKTWPLFNPLTGALPIPSDLNFRSDNADTAVNEADGSFQIVTGDPNPVTEALNQLSGASTVAPPVVQFDGEIDASTVDARAFLMVDGSPVPNPNQNVFLIELDYASGDPVRGLSAGEPPTVPVAVAAATAAKLKATLEAGQTPSAELVAAGTAAAEQLAALAMAPAYEAEVVTLSGDSAIRINPTRPLEPFTRYVVAVTDEVLDINGDPIVASPTYSNLTLNGPDAPIINKGLAPVRRLINGFWEPTAAAYFQVTNSARGESKLSASDITLSYSFTTSNDERVLAYIADPATYFAETLTGALRFGAVEATLKNNPDASYDTLKAAADGAVAHFASTPTATALTEAGVFGAAAMGGCTDITISCAGVGLKIANSNPANPATVPSAADRSSTATFGAPQDVTLVSAVTSQVGINFGEINLVQGTIELPYYLSVPSANTASAGSVINTKSWEADATLAAQIGNQLGVNFGQSDPTNSKVVNYRFPFPKETAKVRVPVMVFYPNNAALLDSGTLPATIYAHGITADRSASLTFGSQLALNTQAAVIVIDQPVHGIAPFSTEEQRELAKRLLTAGAEQGLPEPTEANIDALIAGQLAYGTTAQILTTAGAINASDGISEAEDTQIKGTIGAALTSGTGNPQLDAAVRGLTSFENTVENAGSVVPGIAPTDYERHFNFTASAQNTPTPMNFDESNAVGESGSLFINLTNFTNSRDKNRQAVVDLLNIRASLGNLSFAGGAAADIDNSNVNFTGHSLGALVGAPFVAVANEKGPSISHTHLLTPGAGIVRLLENSPTFAPRILGGLAATGLQQGDAELETFFNVNQAALDSADPINFADNLVASDSKVLLSQVNGDQVIPNEAEVDPLGAAFKAYLSGTQPLAEMLNATAVTTATAPIDLNVNPAAITRYIAGTHRTPVLPEGGDLEERVFAEMIGQNAYMNQADVIIISDPQPSEIIQMD</sequence>
<dbReference type="InterPro" id="IPR029058">
    <property type="entry name" value="AB_hydrolase_fold"/>
</dbReference>
<proteinExistence type="predicted"/>
<feature type="domain" description="Bacterial virulence factor lipase N-terminal" evidence="1">
    <location>
        <begin position="201"/>
        <end position="284"/>
    </location>
</feature>
<keyword evidence="3" id="KW-1185">Reference proteome</keyword>
<gene>
    <name evidence="2" type="ORF">soil367_07235</name>
</gene>
<dbReference type="PROSITE" id="PS51257">
    <property type="entry name" value="PROKAR_LIPOPROTEIN"/>
    <property type="match status" value="1"/>
</dbReference>
<dbReference type="InterPro" id="IPR025920">
    <property type="entry name" value="Lipase_bact_N"/>
</dbReference>
<reference evidence="2 3" key="1">
    <citation type="submission" date="2018-07" db="EMBL/GenBank/DDBJ databases">
        <title>Marsedoiliclastica nanhaica gen. nov. sp. nov., a novel marine hydrocarbonoclastic bacterium isolated from an in-situ enriched hydrocarbon-degrading consortium in deep-sea sediment.</title>
        <authorList>
            <person name="Dong C."/>
            <person name="Ma T."/>
            <person name="Liu R."/>
            <person name="Shao Z."/>
        </authorList>
    </citation>
    <scope>NUCLEOTIDE SEQUENCE [LARGE SCALE GENOMIC DNA]</scope>
    <source>
        <strain evidence="3">soil36-7</strain>
    </source>
</reference>
<organism evidence="2 3">
    <name type="scientific">Hydrocarboniclastica marina</name>
    <dbReference type="NCBI Taxonomy" id="2259620"/>
    <lineage>
        <taxon>Bacteria</taxon>
        <taxon>Pseudomonadati</taxon>
        <taxon>Pseudomonadota</taxon>
        <taxon>Gammaproteobacteria</taxon>
        <taxon>Alteromonadales</taxon>
        <taxon>Alteromonadaceae</taxon>
        <taxon>Hydrocarboniclastica</taxon>
    </lineage>
</organism>
<evidence type="ECO:0000313" key="3">
    <source>
        <dbReference type="Proteomes" id="UP000298049"/>
    </source>
</evidence>
<name>A0A4P7XFM2_9ALTE</name>
<dbReference type="KEGG" id="hmi:soil367_07235"/>
<dbReference type="Proteomes" id="UP000298049">
    <property type="component" value="Chromosome"/>
</dbReference>
<dbReference type="EMBL" id="CP031093">
    <property type="protein sequence ID" value="QCF25726.1"/>
    <property type="molecule type" value="Genomic_DNA"/>
</dbReference>
<dbReference type="AlphaFoldDB" id="A0A4P7XFM2"/>
<evidence type="ECO:0000313" key="2">
    <source>
        <dbReference type="EMBL" id="QCF25726.1"/>
    </source>
</evidence>
<dbReference type="RefSeq" id="WP_136548295.1">
    <property type="nucleotide sequence ID" value="NZ_CP031093.1"/>
</dbReference>
<accession>A0A4P7XFM2</accession>
<dbReference type="Gene3D" id="3.40.50.1820">
    <property type="entry name" value="alpha/beta hydrolase"/>
    <property type="match status" value="1"/>
</dbReference>
<protein>
    <recommendedName>
        <fullName evidence="1">Bacterial virulence factor lipase N-terminal domain-containing protein</fullName>
    </recommendedName>
</protein>
<dbReference type="Pfam" id="PF12262">
    <property type="entry name" value="Lipase_bact_N"/>
    <property type="match status" value="1"/>
</dbReference>